<sequence>MGATPVALINGQLCESTSSGSGLFRMHSADWIITATSSPIGSNPDALVEEILMALSKQQDSGGPDTQVESVDKLASLIIDHCIGSYDRRPSGDSLLSIAHAFSHFINRIGRNGTSLFQELRAWSSDGSSRRSKERKQMRTQLRNDARYAVSRDGGENILATSGTSNGQTRARTQDTEGDDIGEAIQKAKDLHCDIHDVRDEINILKSVAQYQQMIQKGRASKLAEDSSLSSTYVLKDLQELDCTAERIQSAINTTLAFQQSEVANRQATEATRQGKTVMTFTFATVLFLPLSFLSSLFALDVASFQEAPAWAFYIICES</sequence>
<feature type="region of interest" description="Disordered" evidence="1">
    <location>
        <begin position="123"/>
        <end position="179"/>
    </location>
</feature>
<dbReference type="Proteomes" id="UP000750502">
    <property type="component" value="Unassembled WGS sequence"/>
</dbReference>
<name>A0A9P7HYJ0_9HYPO</name>
<dbReference type="EMBL" id="JADFTT010000103">
    <property type="protein sequence ID" value="KAG5768337.1"/>
    <property type="molecule type" value="Genomic_DNA"/>
</dbReference>
<evidence type="ECO:0000256" key="1">
    <source>
        <dbReference type="SAM" id="MobiDB-lite"/>
    </source>
</evidence>
<gene>
    <name evidence="3" type="ORF">H9Q72_004105</name>
</gene>
<evidence type="ECO:0000313" key="3">
    <source>
        <dbReference type="EMBL" id="KAG5768337.1"/>
    </source>
</evidence>
<accession>A0A9P7HYJ0</accession>
<evidence type="ECO:0000256" key="2">
    <source>
        <dbReference type="SAM" id="Phobius"/>
    </source>
</evidence>
<feature type="transmembrane region" description="Helical" evidence="2">
    <location>
        <begin position="278"/>
        <end position="300"/>
    </location>
</feature>
<feature type="compositionally biased region" description="Polar residues" evidence="1">
    <location>
        <begin position="159"/>
        <end position="171"/>
    </location>
</feature>
<dbReference type="GO" id="GO:0016020">
    <property type="term" value="C:membrane"/>
    <property type="evidence" value="ECO:0007669"/>
    <property type="project" value="InterPro"/>
</dbReference>
<dbReference type="AlphaFoldDB" id="A0A9P7HYJ0"/>
<feature type="compositionally biased region" description="Basic and acidic residues" evidence="1">
    <location>
        <begin position="128"/>
        <end position="146"/>
    </location>
</feature>
<proteinExistence type="predicted"/>
<dbReference type="GO" id="GO:0046873">
    <property type="term" value="F:metal ion transmembrane transporter activity"/>
    <property type="evidence" value="ECO:0007669"/>
    <property type="project" value="InterPro"/>
</dbReference>
<organism evidence="3 4">
    <name type="scientific">Fusarium xylarioides</name>
    <dbReference type="NCBI Taxonomy" id="221167"/>
    <lineage>
        <taxon>Eukaryota</taxon>
        <taxon>Fungi</taxon>
        <taxon>Dikarya</taxon>
        <taxon>Ascomycota</taxon>
        <taxon>Pezizomycotina</taxon>
        <taxon>Sordariomycetes</taxon>
        <taxon>Hypocreomycetidae</taxon>
        <taxon>Hypocreales</taxon>
        <taxon>Nectriaceae</taxon>
        <taxon>Fusarium</taxon>
        <taxon>Fusarium fujikuroi species complex</taxon>
    </lineage>
</organism>
<keyword evidence="2" id="KW-0812">Transmembrane</keyword>
<keyword evidence="2" id="KW-0472">Membrane</keyword>
<keyword evidence="4" id="KW-1185">Reference proteome</keyword>
<evidence type="ECO:0000313" key="4">
    <source>
        <dbReference type="Proteomes" id="UP000750502"/>
    </source>
</evidence>
<dbReference type="OrthoDB" id="5106189at2759"/>
<comment type="caution">
    <text evidence="3">The sequence shown here is derived from an EMBL/GenBank/DDBJ whole genome shotgun (WGS) entry which is preliminary data.</text>
</comment>
<dbReference type="Gene3D" id="1.20.58.340">
    <property type="entry name" value="Magnesium transport protein CorA, transmembrane region"/>
    <property type="match status" value="1"/>
</dbReference>
<dbReference type="Pfam" id="PF01544">
    <property type="entry name" value="CorA"/>
    <property type="match status" value="1"/>
</dbReference>
<reference evidence="3" key="2">
    <citation type="submission" date="2020-10" db="EMBL/GenBank/DDBJ databases">
        <authorList>
            <person name="Peck L.D."/>
            <person name="Nowell R.W."/>
            <person name="Flood J."/>
            <person name="Ryan M.J."/>
            <person name="Barraclough T.G."/>
        </authorList>
    </citation>
    <scope>NUCLEOTIDE SEQUENCE</scope>
    <source>
        <strain evidence="3">IMI 127659i</strain>
    </source>
</reference>
<keyword evidence="2" id="KW-1133">Transmembrane helix</keyword>
<reference evidence="3" key="1">
    <citation type="journal article" date="2020" name="bioRxiv">
        <title>Historical genomics reveals the evolutionary mechanisms behind multiple outbreaks of the host-specific coffee wilt pathogen Fusarium xylarioides.</title>
        <authorList>
            <person name="Peck D."/>
            <person name="Nowell R.W."/>
            <person name="Flood J."/>
            <person name="Ryan M.J."/>
            <person name="Barraclough T.G."/>
        </authorList>
    </citation>
    <scope>NUCLEOTIDE SEQUENCE</scope>
    <source>
        <strain evidence="3">IMI 127659i</strain>
    </source>
</reference>
<protein>
    <submittedName>
        <fullName evidence="3">Uncharacterized protein</fullName>
    </submittedName>
</protein>
<dbReference type="InterPro" id="IPR002523">
    <property type="entry name" value="MgTranspt_CorA/ZnTranspt_ZntB"/>
</dbReference>